<comment type="similarity">
    <text evidence="7">Belongs to the UvrC family.</text>
</comment>
<proteinExistence type="inferred from homology"/>
<dbReference type="InterPro" id="IPR036876">
    <property type="entry name" value="UVR_dom_sf"/>
</dbReference>
<dbReference type="InterPro" id="IPR010994">
    <property type="entry name" value="RuvA_2-like"/>
</dbReference>
<evidence type="ECO:0000256" key="8">
    <source>
        <dbReference type="SAM" id="MobiDB-lite"/>
    </source>
</evidence>
<keyword evidence="5 7" id="KW-0234">DNA repair</keyword>
<dbReference type="InterPro" id="IPR003583">
    <property type="entry name" value="Hlx-hairpin-Hlx_DNA-bd_motif"/>
</dbReference>
<comment type="function">
    <text evidence="7">The UvrABC repair system catalyzes the recognition and processing of DNA lesions. UvrC both incises the 5' and 3' sides of the lesion. The N-terminal half is responsible for the 3' incision and the C-terminal half is responsible for the 5' incision.</text>
</comment>
<dbReference type="SMART" id="SM00465">
    <property type="entry name" value="GIYc"/>
    <property type="match status" value="1"/>
</dbReference>
<keyword evidence="13" id="KW-1185">Reference proteome</keyword>
<dbReference type="SUPFAM" id="SSF47781">
    <property type="entry name" value="RuvA domain 2-like"/>
    <property type="match status" value="1"/>
</dbReference>
<dbReference type="EMBL" id="CP013189">
    <property type="protein sequence ID" value="ALO46459.1"/>
    <property type="molecule type" value="Genomic_DNA"/>
</dbReference>
<dbReference type="Pfam" id="PF01541">
    <property type="entry name" value="GIY-YIG"/>
    <property type="match status" value="1"/>
</dbReference>
<sequence>MSDFDADFDAKARLQVMSQRPGVYRMLDDKGEVLYVGKARNLKKRVSNYFRASGLDTKTMALVSHIADIDVTITNSEAEALLLEQNLIKKYRPPYNIQLRDDKTYPYIMLTHKDAYPRLAFYRGSRKRDATFFGPYPSASAVRESLALLQKVFRVRQCEDSYFRNRSRPCLQYQIGRCTAPCVGYITPTDYAQDVQDAVQFLQGRSDTLIQTLGKRMEQKSAALEFEQAARVRDRIADLRRIQSEQVVSGDGNDADVMAAVLQGAYTCVHVITIRGGRIIGSRNFFPKDKLAENAAELLSAFIAQYYLRDNVVAGSSLLPAEIIISPAIKNSASLQEALSTAASKQIRLTGSVRGHRARWLAMAVANAEQAMLSHINNKQTMFQRFERLQAELELDFIPKRIECFDISHTMGESTVASCVAFDHNGPLKSDYRRYNISGIEPGDDYAAMDQALGRRFAARGTETVSVPPSVNANRQAAGQGGGSSGTPSLTSPPPDGLPGSDISAGDGDRLRPQGKPASQRPLPDILLIDGGKGQLSQAVDVLNRTLTPEQLQGMLLIGIAKGISRRAGQETLFLAVGDSYQEIAIPAHSPALHLLQQVRDEAHRFAITGHRQRRAKTRNQSPLEQIPGLGPARRRELLKYFGGQQEIMRASQADLARTPGISKKLAAVIYESLHNE</sequence>
<dbReference type="PATRIC" id="fig|1249552.3.peg.1817"/>
<feature type="domain" description="UVR" evidence="9">
    <location>
        <begin position="207"/>
        <end position="242"/>
    </location>
</feature>
<dbReference type="PROSITE" id="PS50151">
    <property type="entry name" value="UVR"/>
    <property type="match status" value="1"/>
</dbReference>
<dbReference type="SUPFAM" id="SSF82771">
    <property type="entry name" value="GIY-YIG endonuclease"/>
    <property type="match status" value="1"/>
</dbReference>
<dbReference type="Gene3D" id="4.10.860.10">
    <property type="entry name" value="UVR domain"/>
    <property type="match status" value="1"/>
</dbReference>
<organism evidence="12 13">
    <name type="scientific">Pseudohongiella spirulinae</name>
    <dbReference type="NCBI Taxonomy" id="1249552"/>
    <lineage>
        <taxon>Bacteria</taxon>
        <taxon>Pseudomonadati</taxon>
        <taxon>Pseudomonadota</taxon>
        <taxon>Gammaproteobacteria</taxon>
        <taxon>Pseudomonadales</taxon>
        <taxon>Pseudohongiellaceae</taxon>
        <taxon>Pseudohongiella</taxon>
    </lineage>
</organism>
<comment type="subunit">
    <text evidence="7">Interacts with UvrB in an incision complex.</text>
</comment>
<keyword evidence="4 7" id="KW-0267">Excision nuclease</keyword>
<name>A0A0S2KDS0_9GAMM</name>
<dbReference type="Pfam" id="PF08459">
    <property type="entry name" value="UvrC_RNaseH_dom"/>
    <property type="match status" value="1"/>
</dbReference>
<dbReference type="Proteomes" id="UP000065641">
    <property type="component" value="Chromosome"/>
</dbReference>
<gene>
    <name evidence="7" type="primary">uvrC</name>
    <name evidence="12" type="ORF">PS2015_1810</name>
</gene>
<dbReference type="PANTHER" id="PTHR30562">
    <property type="entry name" value="UVRC/OXIDOREDUCTASE"/>
    <property type="match status" value="1"/>
</dbReference>
<dbReference type="GO" id="GO:0006289">
    <property type="term" value="P:nucleotide-excision repair"/>
    <property type="evidence" value="ECO:0007669"/>
    <property type="project" value="UniProtKB-UniRule"/>
</dbReference>
<dbReference type="FunFam" id="3.40.1440.10:FF:000001">
    <property type="entry name" value="UvrABC system protein C"/>
    <property type="match status" value="1"/>
</dbReference>
<evidence type="ECO:0000313" key="13">
    <source>
        <dbReference type="Proteomes" id="UP000065641"/>
    </source>
</evidence>
<dbReference type="KEGG" id="pspi:PS2015_1810"/>
<accession>A0A0S2KDS0</accession>
<dbReference type="NCBIfam" id="TIGR00194">
    <property type="entry name" value="uvrC"/>
    <property type="match status" value="1"/>
</dbReference>
<dbReference type="PANTHER" id="PTHR30562:SF1">
    <property type="entry name" value="UVRABC SYSTEM PROTEIN C"/>
    <property type="match status" value="1"/>
</dbReference>
<dbReference type="Gene3D" id="1.10.150.20">
    <property type="entry name" value="5' to 3' exonuclease, C-terminal subdomain"/>
    <property type="match status" value="1"/>
</dbReference>
<dbReference type="InterPro" id="IPR001943">
    <property type="entry name" value="UVR_dom"/>
</dbReference>
<dbReference type="InterPro" id="IPR000305">
    <property type="entry name" value="GIY-YIG_endonuc"/>
</dbReference>
<dbReference type="InterPro" id="IPR047296">
    <property type="entry name" value="GIY-YIG_UvrC_Cho"/>
</dbReference>
<dbReference type="SUPFAM" id="SSF46600">
    <property type="entry name" value="C-terminal UvrC-binding domain of UvrB"/>
    <property type="match status" value="1"/>
</dbReference>
<comment type="subcellular location">
    <subcellularLocation>
        <location evidence="7">Cytoplasm</location>
    </subcellularLocation>
</comment>
<feature type="compositionally biased region" description="Polar residues" evidence="8">
    <location>
        <begin position="463"/>
        <end position="475"/>
    </location>
</feature>
<evidence type="ECO:0000256" key="7">
    <source>
        <dbReference type="HAMAP-Rule" id="MF_00203"/>
    </source>
</evidence>
<dbReference type="GO" id="GO:0005737">
    <property type="term" value="C:cytoplasm"/>
    <property type="evidence" value="ECO:0007669"/>
    <property type="project" value="UniProtKB-SubCell"/>
</dbReference>
<evidence type="ECO:0000256" key="2">
    <source>
        <dbReference type="ARBA" id="ARBA00022763"/>
    </source>
</evidence>
<dbReference type="CDD" id="cd10434">
    <property type="entry name" value="GIY-YIG_UvrC_Cho"/>
    <property type="match status" value="1"/>
</dbReference>
<dbReference type="PROSITE" id="PS50165">
    <property type="entry name" value="UVRC"/>
    <property type="match status" value="1"/>
</dbReference>
<dbReference type="Gene3D" id="3.30.420.340">
    <property type="entry name" value="UvrC, RNAse H endonuclease domain"/>
    <property type="match status" value="1"/>
</dbReference>
<dbReference type="InterPro" id="IPR050066">
    <property type="entry name" value="UvrABC_protein_C"/>
</dbReference>
<keyword evidence="3 7" id="KW-0228">DNA excision</keyword>
<dbReference type="OrthoDB" id="9804933at2"/>
<dbReference type="HAMAP" id="MF_00203">
    <property type="entry name" value="UvrC"/>
    <property type="match status" value="1"/>
</dbReference>
<dbReference type="InterPro" id="IPR035901">
    <property type="entry name" value="GIY-YIG_endonuc_sf"/>
</dbReference>
<dbReference type="SMART" id="SM00278">
    <property type="entry name" value="HhH1"/>
    <property type="match status" value="2"/>
</dbReference>
<feature type="domain" description="UvrC family homology region profile" evidence="11">
    <location>
        <begin position="257"/>
        <end position="543"/>
    </location>
</feature>
<evidence type="ECO:0000256" key="3">
    <source>
        <dbReference type="ARBA" id="ARBA00022769"/>
    </source>
</evidence>
<evidence type="ECO:0000259" key="10">
    <source>
        <dbReference type="PROSITE" id="PS50164"/>
    </source>
</evidence>
<evidence type="ECO:0000256" key="1">
    <source>
        <dbReference type="ARBA" id="ARBA00022490"/>
    </source>
</evidence>
<dbReference type="GO" id="GO:0009380">
    <property type="term" value="C:excinuclease repair complex"/>
    <property type="evidence" value="ECO:0007669"/>
    <property type="project" value="InterPro"/>
</dbReference>
<protein>
    <recommendedName>
        <fullName evidence="7">UvrABC system protein C</fullName>
        <shortName evidence="7">Protein UvrC</shortName>
    </recommendedName>
    <alternativeName>
        <fullName evidence="7">Excinuclease ABC subunit C</fullName>
    </alternativeName>
</protein>
<evidence type="ECO:0000259" key="9">
    <source>
        <dbReference type="PROSITE" id="PS50151"/>
    </source>
</evidence>
<dbReference type="Pfam" id="PF14520">
    <property type="entry name" value="HHH_5"/>
    <property type="match status" value="1"/>
</dbReference>
<dbReference type="GO" id="GO:0009432">
    <property type="term" value="P:SOS response"/>
    <property type="evidence" value="ECO:0007669"/>
    <property type="project" value="UniProtKB-UniRule"/>
</dbReference>
<evidence type="ECO:0000256" key="6">
    <source>
        <dbReference type="ARBA" id="ARBA00023236"/>
    </source>
</evidence>
<dbReference type="GO" id="GO:0009381">
    <property type="term" value="F:excinuclease ABC activity"/>
    <property type="evidence" value="ECO:0007669"/>
    <property type="project" value="UniProtKB-UniRule"/>
</dbReference>
<keyword evidence="6 7" id="KW-0742">SOS response</keyword>
<dbReference type="NCBIfam" id="NF001824">
    <property type="entry name" value="PRK00558.1-5"/>
    <property type="match status" value="1"/>
</dbReference>
<dbReference type="STRING" id="1249552.PS2015_1810"/>
<dbReference type="AlphaFoldDB" id="A0A0S2KDS0"/>
<evidence type="ECO:0000259" key="11">
    <source>
        <dbReference type="PROSITE" id="PS50165"/>
    </source>
</evidence>
<dbReference type="InterPro" id="IPR001162">
    <property type="entry name" value="UvrC_RNase_H_dom"/>
</dbReference>
<feature type="domain" description="GIY-YIG" evidence="10">
    <location>
        <begin position="19"/>
        <end position="97"/>
    </location>
</feature>
<dbReference type="Pfam" id="PF22920">
    <property type="entry name" value="UvrC_RNaseH"/>
    <property type="match status" value="1"/>
</dbReference>
<evidence type="ECO:0000256" key="4">
    <source>
        <dbReference type="ARBA" id="ARBA00022881"/>
    </source>
</evidence>
<keyword evidence="1 7" id="KW-0963">Cytoplasm</keyword>
<evidence type="ECO:0000256" key="5">
    <source>
        <dbReference type="ARBA" id="ARBA00023204"/>
    </source>
</evidence>
<feature type="region of interest" description="Disordered" evidence="8">
    <location>
        <begin position="463"/>
        <end position="525"/>
    </location>
</feature>
<dbReference type="InterPro" id="IPR038476">
    <property type="entry name" value="UvrC_RNase_H_dom_sf"/>
</dbReference>
<dbReference type="Gene3D" id="3.40.1440.10">
    <property type="entry name" value="GIY-YIG endonuclease"/>
    <property type="match status" value="1"/>
</dbReference>
<dbReference type="Pfam" id="PF02151">
    <property type="entry name" value="UVR"/>
    <property type="match status" value="1"/>
</dbReference>
<keyword evidence="2 7" id="KW-0227">DNA damage</keyword>
<dbReference type="GO" id="GO:0003677">
    <property type="term" value="F:DNA binding"/>
    <property type="evidence" value="ECO:0007669"/>
    <property type="project" value="UniProtKB-UniRule"/>
</dbReference>
<dbReference type="PROSITE" id="PS50164">
    <property type="entry name" value="GIY_YIG"/>
    <property type="match status" value="1"/>
</dbReference>
<evidence type="ECO:0000313" key="12">
    <source>
        <dbReference type="EMBL" id="ALO46459.1"/>
    </source>
</evidence>
<dbReference type="InterPro" id="IPR004791">
    <property type="entry name" value="UvrC"/>
</dbReference>
<reference evidence="12 13" key="1">
    <citation type="submission" date="2015-11" db="EMBL/GenBank/DDBJ databases">
        <authorList>
            <person name="Zhang Y."/>
            <person name="Guo Z."/>
        </authorList>
    </citation>
    <scope>NUCLEOTIDE SEQUENCE [LARGE SCALE GENOMIC DNA]</scope>
    <source>
        <strain evidence="12 13">KCTC 32221</strain>
    </source>
</reference>
<dbReference type="RefSeq" id="WP_058021896.1">
    <property type="nucleotide sequence ID" value="NZ_CP013189.1"/>
</dbReference>